<keyword evidence="3" id="KW-0309">Germination</keyword>
<evidence type="ECO:0000259" key="8">
    <source>
        <dbReference type="Pfam" id="PF05504"/>
    </source>
</evidence>
<evidence type="ECO:0000256" key="4">
    <source>
        <dbReference type="ARBA" id="ARBA00022729"/>
    </source>
</evidence>
<sequence length="354" mass="40622">MKTLKNRCRYLLLLGMILILFTGCSEMTQIEDRDFILAMGISFDNGKYKVTYARPDLSALTGQPVGKNEKFVMTYSGVTISDIEEDYARNSDKRLDLRHLKVIVLDSSIVKNKVKLNELLGFIENKYEISRNTMVFYTKDQADKLLEVNTIGGNIGENVEQLYENNPQNSDAKKVTIGDLINGQYQVKKVVLIPILEIKEERIWLSGAGIFSENEYVDSLDETQLTYVHMMNGMGKGRDIVIENSQVIKIKGIKSKFTYAMKDKKPYIVIRITGEGTELQSNTSGDSRKIFNTHVSEAILYLNQNFTKEKNIDILNLYRKTAYKDRNLWEKYQGKSEQFIEDLSMDVLVDFTLQ</sequence>
<evidence type="ECO:0000256" key="2">
    <source>
        <dbReference type="ARBA" id="ARBA00007886"/>
    </source>
</evidence>
<organism evidence="10 11">
    <name type="scientific">Mobilisporobacter senegalensis</name>
    <dbReference type="NCBI Taxonomy" id="1329262"/>
    <lineage>
        <taxon>Bacteria</taxon>
        <taxon>Bacillati</taxon>
        <taxon>Bacillota</taxon>
        <taxon>Clostridia</taxon>
        <taxon>Lachnospirales</taxon>
        <taxon>Lachnospiraceae</taxon>
        <taxon>Mobilisporobacter</taxon>
    </lineage>
</organism>
<dbReference type="InterPro" id="IPR057336">
    <property type="entry name" value="GerAC_N"/>
</dbReference>
<keyword evidence="11" id="KW-1185">Reference proteome</keyword>
<dbReference type="Proteomes" id="UP000273083">
    <property type="component" value="Unassembled WGS sequence"/>
</dbReference>
<evidence type="ECO:0000256" key="1">
    <source>
        <dbReference type="ARBA" id="ARBA00004635"/>
    </source>
</evidence>
<comment type="subcellular location">
    <subcellularLocation>
        <location evidence="1">Membrane</location>
        <topology evidence="1">Lipid-anchor</topology>
    </subcellularLocation>
</comment>
<keyword evidence="7" id="KW-0449">Lipoprotein</keyword>
<dbReference type="GO" id="GO:0016020">
    <property type="term" value="C:membrane"/>
    <property type="evidence" value="ECO:0007669"/>
    <property type="project" value="UniProtKB-SubCell"/>
</dbReference>
<feature type="domain" description="Spore germination GerAC-like C-terminal" evidence="8">
    <location>
        <begin position="206"/>
        <end position="353"/>
    </location>
</feature>
<dbReference type="InterPro" id="IPR038501">
    <property type="entry name" value="Spore_GerAC_C_sf"/>
</dbReference>
<dbReference type="AlphaFoldDB" id="A0A3N1XFN1"/>
<dbReference type="Pfam" id="PF25198">
    <property type="entry name" value="Spore_GerAC_N"/>
    <property type="match status" value="1"/>
</dbReference>
<reference evidence="10 11" key="1">
    <citation type="submission" date="2018-11" db="EMBL/GenBank/DDBJ databases">
        <title>Genomic Encyclopedia of Type Strains, Phase IV (KMG-IV): sequencing the most valuable type-strain genomes for metagenomic binning, comparative biology and taxonomic classification.</title>
        <authorList>
            <person name="Goeker M."/>
        </authorList>
    </citation>
    <scope>NUCLEOTIDE SEQUENCE [LARGE SCALE GENOMIC DNA]</scope>
    <source>
        <strain evidence="10 11">DSM 26537</strain>
    </source>
</reference>
<keyword evidence="4" id="KW-0732">Signal</keyword>
<evidence type="ECO:0000256" key="3">
    <source>
        <dbReference type="ARBA" id="ARBA00022544"/>
    </source>
</evidence>
<dbReference type="InterPro" id="IPR008844">
    <property type="entry name" value="Spore_GerAC-like"/>
</dbReference>
<protein>
    <submittedName>
        <fullName evidence="10">Ger(X)C family germination protein</fullName>
    </submittedName>
</protein>
<dbReference type="Gene3D" id="3.30.300.210">
    <property type="entry name" value="Nutrient germinant receptor protein C, domain 3"/>
    <property type="match status" value="1"/>
</dbReference>
<dbReference type="EMBL" id="RJVG01000013">
    <property type="protein sequence ID" value="ROR23627.1"/>
    <property type="molecule type" value="Genomic_DNA"/>
</dbReference>
<evidence type="ECO:0000256" key="6">
    <source>
        <dbReference type="ARBA" id="ARBA00023139"/>
    </source>
</evidence>
<accession>A0A3N1XFN1</accession>
<proteinExistence type="inferred from homology"/>
<keyword evidence="5" id="KW-0472">Membrane</keyword>
<evidence type="ECO:0000256" key="5">
    <source>
        <dbReference type="ARBA" id="ARBA00023136"/>
    </source>
</evidence>
<keyword evidence="6" id="KW-0564">Palmitate</keyword>
<dbReference type="OrthoDB" id="1771654at2"/>
<gene>
    <name evidence="10" type="ORF">EDD66_11320</name>
</gene>
<evidence type="ECO:0000256" key="7">
    <source>
        <dbReference type="ARBA" id="ARBA00023288"/>
    </source>
</evidence>
<dbReference type="NCBIfam" id="TIGR02887">
    <property type="entry name" value="spore_ger_x_C"/>
    <property type="match status" value="1"/>
</dbReference>
<dbReference type="PANTHER" id="PTHR35789:SF1">
    <property type="entry name" value="SPORE GERMINATION PROTEIN B3"/>
    <property type="match status" value="1"/>
</dbReference>
<dbReference type="GO" id="GO:0009847">
    <property type="term" value="P:spore germination"/>
    <property type="evidence" value="ECO:0007669"/>
    <property type="project" value="InterPro"/>
</dbReference>
<dbReference type="PROSITE" id="PS51257">
    <property type="entry name" value="PROKAR_LIPOPROTEIN"/>
    <property type="match status" value="1"/>
</dbReference>
<name>A0A3N1XFN1_9FIRM</name>
<dbReference type="RefSeq" id="WP_123610627.1">
    <property type="nucleotide sequence ID" value="NZ_RJVG01000013.1"/>
</dbReference>
<comment type="caution">
    <text evidence="10">The sequence shown here is derived from an EMBL/GenBank/DDBJ whole genome shotgun (WGS) entry which is preliminary data.</text>
</comment>
<feature type="domain" description="Spore germination protein N-terminal" evidence="9">
    <location>
        <begin position="28"/>
        <end position="198"/>
    </location>
</feature>
<dbReference type="InterPro" id="IPR046953">
    <property type="entry name" value="Spore_GerAC-like_C"/>
</dbReference>
<dbReference type="Pfam" id="PF05504">
    <property type="entry name" value="Spore_GerAC"/>
    <property type="match status" value="1"/>
</dbReference>
<evidence type="ECO:0000313" key="11">
    <source>
        <dbReference type="Proteomes" id="UP000273083"/>
    </source>
</evidence>
<evidence type="ECO:0000259" key="9">
    <source>
        <dbReference type="Pfam" id="PF25198"/>
    </source>
</evidence>
<comment type="similarity">
    <text evidence="2">Belongs to the GerABKC lipoprotein family.</text>
</comment>
<evidence type="ECO:0000313" key="10">
    <source>
        <dbReference type="EMBL" id="ROR23627.1"/>
    </source>
</evidence>
<dbReference type="PANTHER" id="PTHR35789">
    <property type="entry name" value="SPORE GERMINATION PROTEIN B3"/>
    <property type="match status" value="1"/>
</dbReference>